<dbReference type="GO" id="GO:0004519">
    <property type="term" value="F:endonuclease activity"/>
    <property type="evidence" value="ECO:0007669"/>
    <property type="project" value="InterPro"/>
</dbReference>
<organism evidence="3 4">
    <name type="scientific">Candidatus Magnetoglobus multicellularis str. Araruama</name>
    <dbReference type="NCBI Taxonomy" id="890399"/>
    <lineage>
        <taxon>Bacteria</taxon>
        <taxon>Pseudomonadati</taxon>
        <taxon>Thermodesulfobacteriota</taxon>
        <taxon>Desulfobacteria</taxon>
        <taxon>Desulfobacterales</taxon>
        <taxon>Desulfobacteraceae</taxon>
        <taxon>Candidatus Magnetoglobus</taxon>
    </lineage>
</organism>
<dbReference type="Pfam" id="PF00078">
    <property type="entry name" value="RVT_1"/>
    <property type="match status" value="1"/>
</dbReference>
<reference evidence="4" key="1">
    <citation type="submission" date="2012-11" db="EMBL/GenBank/DDBJ databases">
        <authorList>
            <person name="Lucero-Rivera Y.E."/>
            <person name="Tovar-Ramirez D."/>
        </authorList>
    </citation>
    <scope>NUCLEOTIDE SEQUENCE [LARGE SCALE GENOMIC DNA]</scope>
    <source>
        <strain evidence="4">Araruama</strain>
    </source>
</reference>
<keyword evidence="3" id="KW-0695">RNA-directed DNA polymerase</keyword>
<dbReference type="Pfam" id="PF08388">
    <property type="entry name" value="GIIM"/>
    <property type="match status" value="1"/>
</dbReference>
<dbReference type="GO" id="GO:0003676">
    <property type="term" value="F:nucleic acid binding"/>
    <property type="evidence" value="ECO:0007669"/>
    <property type="project" value="InterPro"/>
</dbReference>
<name>A0A1V1PD03_9BACT</name>
<dbReference type="PROSITE" id="PS50878">
    <property type="entry name" value="RT_POL"/>
    <property type="match status" value="1"/>
</dbReference>
<dbReference type="Proteomes" id="UP000189670">
    <property type="component" value="Unassembled WGS sequence"/>
</dbReference>
<dbReference type="AlphaFoldDB" id="A0A1V1PD03"/>
<protein>
    <submittedName>
        <fullName evidence="3">RNA-directed DNA polymerase (Reverse transcriptase)</fullName>
    </submittedName>
</protein>
<dbReference type="InterPro" id="IPR000477">
    <property type="entry name" value="RT_dom"/>
</dbReference>
<dbReference type="Pfam" id="PF01844">
    <property type="entry name" value="HNH"/>
    <property type="match status" value="1"/>
</dbReference>
<dbReference type="EMBL" id="ATBP01000124">
    <property type="protein sequence ID" value="ETR72668.1"/>
    <property type="molecule type" value="Genomic_DNA"/>
</dbReference>
<comment type="caution">
    <text evidence="3">The sequence shown here is derived from an EMBL/GenBank/DDBJ whole genome shotgun (WGS) entry which is preliminary data.</text>
</comment>
<dbReference type="SMART" id="SM00507">
    <property type="entry name" value="HNHc"/>
    <property type="match status" value="1"/>
</dbReference>
<dbReference type="SUPFAM" id="SSF56672">
    <property type="entry name" value="DNA/RNA polymerases"/>
    <property type="match status" value="1"/>
</dbReference>
<evidence type="ECO:0000313" key="4">
    <source>
        <dbReference type="Proteomes" id="UP000189670"/>
    </source>
</evidence>
<evidence type="ECO:0000256" key="1">
    <source>
        <dbReference type="ARBA" id="ARBA00034120"/>
    </source>
</evidence>
<feature type="domain" description="Reverse transcriptase" evidence="2">
    <location>
        <begin position="1"/>
        <end position="74"/>
    </location>
</feature>
<dbReference type="GO" id="GO:0008270">
    <property type="term" value="F:zinc ion binding"/>
    <property type="evidence" value="ECO:0007669"/>
    <property type="project" value="InterPro"/>
</dbReference>
<dbReference type="InterPro" id="IPR043502">
    <property type="entry name" value="DNA/RNA_pol_sf"/>
</dbReference>
<dbReference type="InterPro" id="IPR013597">
    <property type="entry name" value="Mat_intron_G2"/>
</dbReference>
<dbReference type="InterPro" id="IPR003615">
    <property type="entry name" value="HNH_nuc"/>
</dbReference>
<dbReference type="Gene3D" id="1.10.30.50">
    <property type="match status" value="1"/>
</dbReference>
<accession>A0A1V1PD03</accession>
<keyword evidence="3" id="KW-0808">Transferase</keyword>
<proteinExistence type="inferred from homology"/>
<comment type="similarity">
    <text evidence="1">Belongs to the bacterial reverse transcriptase family.</text>
</comment>
<sequence>MENKLKEKFPSKLKVHLIRYADDFIITCISKEILKDEIIPLVKQHIGERGLELSEEKTRITHISEGFDFLGQNVRKYKDKLLIKPAKKNVTNFLTDIKEVIKKNQFAHPINLVWQLNSKIRGWANFHRHVVSKKIYGQVDFEITKTIWKWARKRHPTKSRKWVKQRYFYRTEKGRDWCFFGKRDGKKATLTKAMDVRIKRHIKIKGNANPYDPEWEMYFERRLEKETTEKLRYRSRIYDLWHQQNGICPVCREHITEESGWHKHHIIWRTDGGRDTNENLVLLHPNCHRQVHSQKWKVGKLGLEKGP</sequence>
<dbReference type="PANTHER" id="PTHR34047:SF8">
    <property type="entry name" value="PROTEIN YKFC"/>
    <property type="match status" value="1"/>
</dbReference>
<dbReference type="PANTHER" id="PTHR34047">
    <property type="entry name" value="NUCLEAR INTRON MATURASE 1, MITOCHONDRIAL-RELATED"/>
    <property type="match status" value="1"/>
</dbReference>
<dbReference type="InterPro" id="IPR002711">
    <property type="entry name" value="HNH"/>
</dbReference>
<gene>
    <name evidence="3" type="ORF">OMM_01535</name>
</gene>
<evidence type="ECO:0000259" key="2">
    <source>
        <dbReference type="PROSITE" id="PS50878"/>
    </source>
</evidence>
<keyword evidence="3" id="KW-0548">Nucleotidyltransferase</keyword>
<evidence type="ECO:0000313" key="3">
    <source>
        <dbReference type="EMBL" id="ETR72668.1"/>
    </source>
</evidence>
<dbReference type="GO" id="GO:0003964">
    <property type="term" value="F:RNA-directed DNA polymerase activity"/>
    <property type="evidence" value="ECO:0007669"/>
    <property type="project" value="UniProtKB-KW"/>
</dbReference>
<dbReference type="InterPro" id="IPR051083">
    <property type="entry name" value="GrpII_Intron_Splice-Mob/Def"/>
</dbReference>
<dbReference type="CDD" id="cd00085">
    <property type="entry name" value="HNHc"/>
    <property type="match status" value="1"/>
</dbReference>